<dbReference type="AlphaFoldDB" id="A0A1L4DGJ5"/>
<proteinExistence type="predicted"/>
<gene>
    <name evidence="1" type="ORF">BLA32_05345</name>
</gene>
<reference evidence="1" key="1">
    <citation type="submission" date="2016-11" db="EMBL/GenBank/DDBJ databases">
        <title>Borrelia afzelii Genome sequencing and assembly.</title>
        <authorList>
            <person name="Bontemps-Gallo S."/>
        </authorList>
    </citation>
    <scope>NUCLEOTIDE SEQUENCE</scope>
    <source>
        <strain evidence="1">BO23</strain>
        <plasmid evidence="1">unnamed</plasmid>
    </source>
</reference>
<evidence type="ECO:0000313" key="1">
    <source>
        <dbReference type="EMBL" id="APJ09313.1"/>
    </source>
</evidence>
<accession>A0A1L4DGJ5</accession>
<name>A0A1L4DGJ5_BORAF</name>
<dbReference type="EMBL" id="CP018268">
    <property type="protein sequence ID" value="APJ09313.1"/>
    <property type="molecule type" value="Genomic_DNA"/>
</dbReference>
<sequence length="19" mass="2313">MYPNANQKNIFQKYFFGCV</sequence>
<organism evidence="1">
    <name type="scientific">Borreliella afzelii</name>
    <name type="common">Borrelia afzelii</name>
    <dbReference type="NCBI Taxonomy" id="29518"/>
    <lineage>
        <taxon>Bacteria</taxon>
        <taxon>Pseudomonadati</taxon>
        <taxon>Spirochaetota</taxon>
        <taxon>Spirochaetia</taxon>
        <taxon>Spirochaetales</taxon>
        <taxon>Borreliaceae</taxon>
        <taxon>Borreliella</taxon>
    </lineage>
</organism>
<geneLocation type="plasmid" evidence="1">
    <name>unnamed</name>
</geneLocation>
<protein>
    <submittedName>
        <fullName evidence="1">Uncharacterized protein</fullName>
    </submittedName>
</protein>
<keyword evidence="1" id="KW-0614">Plasmid</keyword>
<dbReference type="RefSeq" id="WP_073999390.1">
    <property type="nucleotide sequence ID" value="NZ_CAXOVK010000004.1"/>
</dbReference>